<evidence type="ECO:0000313" key="2">
    <source>
        <dbReference type="EMBL" id="MDR6269720.1"/>
    </source>
</evidence>
<dbReference type="Proteomes" id="UP001185069">
    <property type="component" value="Unassembled WGS sequence"/>
</dbReference>
<name>A0ABU1JBC2_9MICC</name>
<reference evidence="2 3" key="1">
    <citation type="submission" date="2023-07" db="EMBL/GenBank/DDBJ databases">
        <title>Sequencing the genomes of 1000 actinobacteria strains.</title>
        <authorList>
            <person name="Klenk H.-P."/>
        </authorList>
    </citation>
    <scope>NUCLEOTIDE SEQUENCE [LARGE SCALE GENOMIC DNA]</scope>
    <source>
        <strain evidence="2 3">DSM 14555</strain>
    </source>
</reference>
<dbReference type="Pfam" id="PF07561">
    <property type="entry name" value="DUF1540"/>
    <property type="match status" value="2"/>
</dbReference>
<proteinExistence type="predicted"/>
<feature type="domain" description="DUF1540" evidence="1">
    <location>
        <begin position="11"/>
        <end position="42"/>
    </location>
</feature>
<dbReference type="RefSeq" id="WP_296362564.1">
    <property type="nucleotide sequence ID" value="NZ_BAAAHY010000005.1"/>
</dbReference>
<evidence type="ECO:0000259" key="1">
    <source>
        <dbReference type="Pfam" id="PF07561"/>
    </source>
</evidence>
<accession>A0ABU1JBC2</accession>
<gene>
    <name evidence="2" type="ORF">JOE69_001958</name>
</gene>
<sequence length="96" mass="9937">MSTPVANVSDCSVHNCSFNHDGCTAYAITVSGSPEHASCATFIDTSATGGLPKVLATVGACQRSECSHNANLMCEAHDVRIGPGAEMADCLTYEAR</sequence>
<keyword evidence="3" id="KW-1185">Reference proteome</keyword>
<evidence type="ECO:0000313" key="3">
    <source>
        <dbReference type="Proteomes" id="UP001185069"/>
    </source>
</evidence>
<dbReference type="InterPro" id="IPR011437">
    <property type="entry name" value="DUF1540"/>
</dbReference>
<dbReference type="EMBL" id="JAVDQF010000001">
    <property type="protein sequence ID" value="MDR6269720.1"/>
    <property type="molecule type" value="Genomic_DNA"/>
</dbReference>
<organism evidence="2 3">
    <name type="scientific">Arthrobacter russicus</name>
    <dbReference type="NCBI Taxonomy" id="172040"/>
    <lineage>
        <taxon>Bacteria</taxon>
        <taxon>Bacillati</taxon>
        <taxon>Actinomycetota</taxon>
        <taxon>Actinomycetes</taxon>
        <taxon>Micrococcales</taxon>
        <taxon>Micrococcaceae</taxon>
        <taxon>Arthrobacter</taxon>
    </lineage>
</organism>
<comment type="caution">
    <text evidence="2">The sequence shown here is derived from an EMBL/GenBank/DDBJ whole genome shotgun (WGS) entry which is preliminary data.</text>
</comment>
<feature type="domain" description="DUF1540" evidence="1">
    <location>
        <begin position="61"/>
        <end position="92"/>
    </location>
</feature>
<protein>
    <recommendedName>
        <fullName evidence="1">DUF1540 domain-containing protein</fullName>
    </recommendedName>
</protein>